<keyword evidence="1" id="KW-1133">Transmembrane helix</keyword>
<reference evidence="2 3" key="1">
    <citation type="journal article" date="2020" name="G3 (Bethesda)">
        <title>Improved Reference Genome for Cyclotella cryptica CCMP332, a Model for Cell Wall Morphogenesis, Salinity Adaptation, and Lipid Production in Diatoms (Bacillariophyta).</title>
        <authorList>
            <person name="Roberts W.R."/>
            <person name="Downey K.M."/>
            <person name="Ruck E.C."/>
            <person name="Traller J.C."/>
            <person name="Alverson A.J."/>
        </authorList>
    </citation>
    <scope>NUCLEOTIDE SEQUENCE [LARGE SCALE GENOMIC DNA]</scope>
    <source>
        <strain evidence="2 3">CCMP332</strain>
    </source>
</reference>
<dbReference type="InterPro" id="IPR044845">
    <property type="entry name" value="HPAT/SRGT1-like"/>
</dbReference>
<accession>A0ABD3NMP7</accession>
<feature type="transmembrane region" description="Helical" evidence="1">
    <location>
        <begin position="20"/>
        <end position="38"/>
    </location>
</feature>
<evidence type="ECO:0000313" key="2">
    <source>
        <dbReference type="EMBL" id="KAL3776411.1"/>
    </source>
</evidence>
<dbReference type="AlphaFoldDB" id="A0ABD3NMP7"/>
<evidence type="ECO:0000256" key="1">
    <source>
        <dbReference type="SAM" id="Phobius"/>
    </source>
</evidence>
<sequence length="511" mass="56528">MSNFPSQNKRKIRVGTNHVLAAAFVLVIAFVSSFLRLLTLSSIHDGSSSAAAENTNSAIGAPGIQQLDTSAISTKSKRPNSFHFVISSDCTSYQRWEVLVQLHSAQSIRQCGRYTWIVSGCLEEGDGAEAGKGKGGAHSDKLTPSLLLEEVGRHFPVTLSNHTVAKEAIGAKDDNDCHTIHPHLHFTPDFTNMSVYGGPFADGTRKRTFKGRNGKIQQGNYGNTYPFNNKPNGLNHWAQHFLRNDERRDESIVLIDPDFLFLNKFELDEIVLPGKPAAAKYGLGWSGIPCPFISVTNKDVNNFYSAGPPYVIHIEDVLKFSKRWSDLVPPTFDEYPLLYAEMFAYSMAAADLGLKHKLVKNIFSGCMTGWPHTHEKEELNALKLSAKTYADLIENAPLGLEATGGGASSCFLSPLSPPPFLHYCARYSFVTPFSNSDGDNSNVYHWFAKRHVDHDILDCGEHPQPLQPFLSNQHERGEGGDKDWNVLAVCAIVRAINYAKRMGCEKDAMNH</sequence>
<name>A0ABD3NMP7_9STRA</name>
<dbReference type="Proteomes" id="UP001516023">
    <property type="component" value="Unassembled WGS sequence"/>
</dbReference>
<proteinExistence type="predicted"/>
<dbReference type="PANTHER" id="PTHR31485">
    <property type="entry name" value="PEPTIDYL SERINE ALPHA-GALACTOSYLTRANSFERASE"/>
    <property type="match status" value="1"/>
</dbReference>
<gene>
    <name evidence="2" type="ORF">HJC23_006765</name>
</gene>
<organism evidence="2 3">
    <name type="scientific">Cyclotella cryptica</name>
    <dbReference type="NCBI Taxonomy" id="29204"/>
    <lineage>
        <taxon>Eukaryota</taxon>
        <taxon>Sar</taxon>
        <taxon>Stramenopiles</taxon>
        <taxon>Ochrophyta</taxon>
        <taxon>Bacillariophyta</taxon>
        <taxon>Coscinodiscophyceae</taxon>
        <taxon>Thalassiosirophycidae</taxon>
        <taxon>Stephanodiscales</taxon>
        <taxon>Stephanodiscaceae</taxon>
        <taxon>Cyclotella</taxon>
    </lineage>
</organism>
<evidence type="ECO:0000313" key="3">
    <source>
        <dbReference type="Proteomes" id="UP001516023"/>
    </source>
</evidence>
<keyword evidence="3" id="KW-1185">Reference proteome</keyword>
<dbReference type="EMBL" id="JABMIG020000493">
    <property type="protein sequence ID" value="KAL3776411.1"/>
    <property type="molecule type" value="Genomic_DNA"/>
</dbReference>
<keyword evidence="1" id="KW-0812">Transmembrane</keyword>
<keyword evidence="1" id="KW-0472">Membrane</keyword>
<comment type="caution">
    <text evidence="2">The sequence shown here is derived from an EMBL/GenBank/DDBJ whole genome shotgun (WGS) entry which is preliminary data.</text>
</comment>
<dbReference type="PANTHER" id="PTHR31485:SF7">
    <property type="entry name" value="PEPTIDYL SERINE ALPHA-GALACTOSYLTRANSFERASE"/>
    <property type="match status" value="1"/>
</dbReference>
<protein>
    <submittedName>
        <fullName evidence="2">Uncharacterized protein</fullName>
    </submittedName>
</protein>